<dbReference type="Pfam" id="PF01231">
    <property type="entry name" value="IDO"/>
    <property type="match status" value="2"/>
</dbReference>
<dbReference type="GO" id="GO:0046872">
    <property type="term" value="F:metal ion binding"/>
    <property type="evidence" value="ECO:0007669"/>
    <property type="project" value="UniProtKB-KW"/>
</dbReference>
<evidence type="ECO:0000256" key="2">
    <source>
        <dbReference type="ARBA" id="ARBA00022723"/>
    </source>
</evidence>
<organism evidence="4 5">
    <name type="scientific">Allomyces macrogynus (strain ATCC 38327)</name>
    <name type="common">Allomyces javanicus var. macrogynus</name>
    <dbReference type="NCBI Taxonomy" id="578462"/>
    <lineage>
        <taxon>Eukaryota</taxon>
        <taxon>Fungi</taxon>
        <taxon>Fungi incertae sedis</taxon>
        <taxon>Blastocladiomycota</taxon>
        <taxon>Blastocladiomycetes</taxon>
        <taxon>Blastocladiales</taxon>
        <taxon>Blastocladiaceae</taxon>
        <taxon>Allomyces</taxon>
    </lineage>
</organism>
<sequence>MHPAAPVAASATGVPVAAKAEPIDGTEAPFLPTLAAYGLSRVTGFLPELPPLARLPEGYFTQWETTLDRLHGLLLTDRFRAEIDARFPHLDASRLDTHDIPVMRRAFVVLSLLASAVRLGPPRDPLGESCAPGPAARAAAAVGRALDARLVAKGAPSLAWMCDAWRAIAQNDHAAVAQIVARFAPLVKDLTRILVRMDDKCDPTVFYRQVRPYVAGWSLINGVTYAGVDSAAVPATWRRAAGGVTASVSSDTLDSTADPKDTPPTFFFAGGSAAQSPMIQALDVFFGIEHHPTGKGPGPNFIPEMREYMPKEHRAFLDDAQFKAPSLRDFVANSNHEGLVEAFNTAGRGTAPQRTRFGK</sequence>
<evidence type="ECO:0000313" key="5">
    <source>
        <dbReference type="Proteomes" id="UP000054350"/>
    </source>
</evidence>
<reference evidence="4 5" key="1">
    <citation type="submission" date="2009-11" db="EMBL/GenBank/DDBJ databases">
        <title>Annotation of Allomyces macrogynus ATCC 38327.</title>
        <authorList>
            <consortium name="The Broad Institute Genome Sequencing Platform"/>
            <person name="Russ C."/>
            <person name="Cuomo C."/>
            <person name="Burger G."/>
            <person name="Gray M.W."/>
            <person name="Holland P.W.H."/>
            <person name="King N."/>
            <person name="Lang F.B.F."/>
            <person name="Roger A.J."/>
            <person name="Ruiz-Trillo I."/>
            <person name="Young S.K."/>
            <person name="Zeng Q."/>
            <person name="Gargeya S."/>
            <person name="Fitzgerald M."/>
            <person name="Haas B."/>
            <person name="Abouelleil A."/>
            <person name="Alvarado L."/>
            <person name="Arachchi H.M."/>
            <person name="Berlin A."/>
            <person name="Chapman S.B."/>
            <person name="Gearin G."/>
            <person name="Goldberg J."/>
            <person name="Griggs A."/>
            <person name="Gujja S."/>
            <person name="Hansen M."/>
            <person name="Heiman D."/>
            <person name="Howarth C."/>
            <person name="Larimer J."/>
            <person name="Lui A."/>
            <person name="MacDonald P.J.P."/>
            <person name="McCowen C."/>
            <person name="Montmayeur A."/>
            <person name="Murphy C."/>
            <person name="Neiman D."/>
            <person name="Pearson M."/>
            <person name="Priest M."/>
            <person name="Roberts A."/>
            <person name="Saif S."/>
            <person name="Shea T."/>
            <person name="Sisk P."/>
            <person name="Stolte C."/>
            <person name="Sykes S."/>
            <person name="Wortman J."/>
            <person name="Nusbaum C."/>
            <person name="Birren B."/>
        </authorList>
    </citation>
    <scope>NUCLEOTIDE SEQUENCE [LARGE SCALE GENOMIC DNA]</scope>
    <source>
        <strain evidence="4 5">ATCC 38327</strain>
    </source>
</reference>
<dbReference type="STRING" id="578462.A0A0L0TF11"/>
<dbReference type="SUPFAM" id="SSF140959">
    <property type="entry name" value="Indolic compounds 2,3-dioxygenase-like"/>
    <property type="match status" value="1"/>
</dbReference>
<accession>A0A0L0TF11</accession>
<dbReference type="Gene3D" id="1.20.58.480">
    <property type="match status" value="1"/>
</dbReference>
<keyword evidence="3" id="KW-0408">Iron</keyword>
<dbReference type="PANTHER" id="PTHR28657:SF5">
    <property type="entry name" value="INDOLEAMINE 2,3-DIOXYGENASE"/>
    <property type="match status" value="1"/>
</dbReference>
<dbReference type="VEuPathDB" id="FungiDB:AMAG_20696"/>
<reference evidence="5" key="2">
    <citation type="submission" date="2009-11" db="EMBL/GenBank/DDBJ databases">
        <title>The Genome Sequence of Allomyces macrogynus strain ATCC 38327.</title>
        <authorList>
            <consortium name="The Broad Institute Genome Sequencing Platform"/>
            <person name="Russ C."/>
            <person name="Cuomo C."/>
            <person name="Shea T."/>
            <person name="Young S.K."/>
            <person name="Zeng Q."/>
            <person name="Koehrsen M."/>
            <person name="Haas B."/>
            <person name="Borodovsky M."/>
            <person name="Guigo R."/>
            <person name="Alvarado L."/>
            <person name="Berlin A."/>
            <person name="Borenstein D."/>
            <person name="Chen Z."/>
            <person name="Engels R."/>
            <person name="Freedman E."/>
            <person name="Gellesch M."/>
            <person name="Goldberg J."/>
            <person name="Griggs A."/>
            <person name="Gujja S."/>
            <person name="Heiman D."/>
            <person name="Hepburn T."/>
            <person name="Howarth C."/>
            <person name="Jen D."/>
            <person name="Larson L."/>
            <person name="Lewis B."/>
            <person name="Mehta T."/>
            <person name="Park D."/>
            <person name="Pearson M."/>
            <person name="Roberts A."/>
            <person name="Saif S."/>
            <person name="Shenoy N."/>
            <person name="Sisk P."/>
            <person name="Stolte C."/>
            <person name="Sykes S."/>
            <person name="Walk T."/>
            <person name="White J."/>
            <person name="Yandava C."/>
            <person name="Burger G."/>
            <person name="Gray M.W."/>
            <person name="Holland P.W.H."/>
            <person name="King N."/>
            <person name="Lang F.B.F."/>
            <person name="Roger A.J."/>
            <person name="Ruiz-Trillo I."/>
            <person name="Lander E."/>
            <person name="Nusbaum C."/>
        </authorList>
    </citation>
    <scope>NUCLEOTIDE SEQUENCE [LARGE SCALE GENOMIC DNA]</scope>
    <source>
        <strain evidence="5">ATCC 38327</strain>
    </source>
</reference>
<evidence type="ECO:0000313" key="4">
    <source>
        <dbReference type="EMBL" id="KNE73174.1"/>
    </source>
</evidence>
<evidence type="ECO:0000256" key="3">
    <source>
        <dbReference type="ARBA" id="ARBA00023004"/>
    </source>
</evidence>
<gene>
    <name evidence="4" type="ORF">AMAG_20696</name>
</gene>
<dbReference type="GO" id="GO:0016702">
    <property type="term" value="F:oxidoreductase activity, acting on single donors with incorporation of molecular oxygen, incorporation of two atoms of oxygen"/>
    <property type="evidence" value="ECO:0007669"/>
    <property type="project" value="UniProtKB-ARBA"/>
</dbReference>
<evidence type="ECO:0000256" key="1">
    <source>
        <dbReference type="ARBA" id="ARBA00007119"/>
    </source>
</evidence>
<dbReference type="GO" id="GO:0019441">
    <property type="term" value="P:L-tryptophan catabolic process to kynurenine"/>
    <property type="evidence" value="ECO:0007669"/>
    <property type="project" value="InterPro"/>
</dbReference>
<dbReference type="eggNOG" id="ENOG502QV6W">
    <property type="taxonomic scope" value="Eukaryota"/>
</dbReference>
<dbReference type="InterPro" id="IPR000898">
    <property type="entry name" value="Indolamine_dOase"/>
</dbReference>
<evidence type="ECO:0008006" key="6">
    <source>
        <dbReference type="Google" id="ProtNLM"/>
    </source>
</evidence>
<comment type="similarity">
    <text evidence="1">Belongs to the indoleamine 2,3-dioxygenase family.</text>
</comment>
<keyword evidence="5" id="KW-1185">Reference proteome</keyword>
<proteinExistence type="inferred from homology"/>
<dbReference type="InterPro" id="IPR037217">
    <property type="entry name" value="Trp/Indoleamine_2_3_dOase-like"/>
</dbReference>
<protein>
    <recommendedName>
        <fullName evidence="6">Indoleamine 2,3-dioxygenase</fullName>
    </recommendedName>
</protein>
<dbReference type="GO" id="GO:0020037">
    <property type="term" value="F:heme binding"/>
    <property type="evidence" value="ECO:0007669"/>
    <property type="project" value="InterPro"/>
</dbReference>
<keyword evidence="2" id="KW-0479">Metal-binding</keyword>
<dbReference type="Proteomes" id="UP000054350">
    <property type="component" value="Unassembled WGS sequence"/>
</dbReference>
<dbReference type="EMBL" id="GG745389">
    <property type="protein sequence ID" value="KNE73174.1"/>
    <property type="molecule type" value="Genomic_DNA"/>
</dbReference>
<dbReference type="PANTHER" id="PTHR28657">
    <property type="entry name" value="INDOLEAMINE 2,3-DIOXYGENASE"/>
    <property type="match status" value="1"/>
</dbReference>
<dbReference type="AlphaFoldDB" id="A0A0L0TF11"/>
<name>A0A0L0TF11_ALLM3</name>
<dbReference type="OrthoDB" id="540174at2759"/>